<sequence>MASDPLALTAPLTATLRYPFDHLITLARLILVDYHAHLKAQETAADEAGDEDEVCNAYNNLSDVNEITWLLDRERWMKEDEPKGPYPESVGNEWKVEALKDPRHAEKELLTMGWNHKAEYVIPDAVKLRKEKRGVPPEGSWKNEDALLDFLVFLSKHDHSGLFRAID</sequence>
<keyword evidence="2" id="KW-1185">Reference proteome</keyword>
<dbReference type="OrthoDB" id="3022211at2759"/>
<reference evidence="1 2" key="1">
    <citation type="submission" date="2014-04" db="EMBL/GenBank/DDBJ databases">
        <authorList>
            <consortium name="DOE Joint Genome Institute"/>
            <person name="Kuo A."/>
            <person name="Kohler A."/>
            <person name="Nagy L.G."/>
            <person name="Floudas D."/>
            <person name="Copeland A."/>
            <person name="Barry K.W."/>
            <person name="Cichocki N."/>
            <person name="Veneault-Fourrey C."/>
            <person name="LaButti K."/>
            <person name="Lindquist E.A."/>
            <person name="Lipzen A."/>
            <person name="Lundell T."/>
            <person name="Morin E."/>
            <person name="Murat C."/>
            <person name="Sun H."/>
            <person name="Tunlid A."/>
            <person name="Henrissat B."/>
            <person name="Grigoriev I.V."/>
            <person name="Hibbett D.S."/>
            <person name="Martin F."/>
            <person name="Nordberg H.P."/>
            <person name="Cantor M.N."/>
            <person name="Hua S.X."/>
        </authorList>
    </citation>
    <scope>NUCLEOTIDE SEQUENCE [LARGE SCALE GENOMIC DNA]</scope>
    <source>
        <strain evidence="1 2">LaAM-08-1</strain>
    </source>
</reference>
<evidence type="ECO:0000313" key="1">
    <source>
        <dbReference type="EMBL" id="KIK02496.1"/>
    </source>
</evidence>
<gene>
    <name evidence="1" type="ORF">K443DRAFT_677574</name>
</gene>
<name>A0A0C9XCD9_9AGAR</name>
<evidence type="ECO:0000313" key="2">
    <source>
        <dbReference type="Proteomes" id="UP000054477"/>
    </source>
</evidence>
<protein>
    <submittedName>
        <fullName evidence="1">Uncharacterized protein</fullName>
    </submittedName>
</protein>
<dbReference type="AlphaFoldDB" id="A0A0C9XCD9"/>
<dbReference type="HOGENOM" id="CLU_1598448_0_0_1"/>
<reference evidence="2" key="2">
    <citation type="submission" date="2015-01" db="EMBL/GenBank/DDBJ databases">
        <title>Evolutionary Origins and Diversification of the Mycorrhizal Mutualists.</title>
        <authorList>
            <consortium name="DOE Joint Genome Institute"/>
            <consortium name="Mycorrhizal Genomics Consortium"/>
            <person name="Kohler A."/>
            <person name="Kuo A."/>
            <person name="Nagy L.G."/>
            <person name="Floudas D."/>
            <person name="Copeland A."/>
            <person name="Barry K.W."/>
            <person name="Cichocki N."/>
            <person name="Veneault-Fourrey C."/>
            <person name="LaButti K."/>
            <person name="Lindquist E.A."/>
            <person name="Lipzen A."/>
            <person name="Lundell T."/>
            <person name="Morin E."/>
            <person name="Murat C."/>
            <person name="Riley R."/>
            <person name="Ohm R."/>
            <person name="Sun H."/>
            <person name="Tunlid A."/>
            <person name="Henrissat B."/>
            <person name="Grigoriev I.V."/>
            <person name="Hibbett D.S."/>
            <person name="Martin F."/>
        </authorList>
    </citation>
    <scope>NUCLEOTIDE SEQUENCE [LARGE SCALE GENOMIC DNA]</scope>
    <source>
        <strain evidence="2">LaAM-08-1</strain>
    </source>
</reference>
<proteinExistence type="predicted"/>
<feature type="non-terminal residue" evidence="1">
    <location>
        <position position="167"/>
    </location>
</feature>
<organism evidence="1 2">
    <name type="scientific">Laccaria amethystina LaAM-08-1</name>
    <dbReference type="NCBI Taxonomy" id="1095629"/>
    <lineage>
        <taxon>Eukaryota</taxon>
        <taxon>Fungi</taxon>
        <taxon>Dikarya</taxon>
        <taxon>Basidiomycota</taxon>
        <taxon>Agaricomycotina</taxon>
        <taxon>Agaricomycetes</taxon>
        <taxon>Agaricomycetidae</taxon>
        <taxon>Agaricales</taxon>
        <taxon>Agaricineae</taxon>
        <taxon>Hydnangiaceae</taxon>
        <taxon>Laccaria</taxon>
    </lineage>
</organism>
<accession>A0A0C9XCD9</accession>
<dbReference type="EMBL" id="KN838592">
    <property type="protein sequence ID" value="KIK02496.1"/>
    <property type="molecule type" value="Genomic_DNA"/>
</dbReference>
<dbReference type="Proteomes" id="UP000054477">
    <property type="component" value="Unassembled WGS sequence"/>
</dbReference>